<dbReference type="PANTHER" id="PTHR33540">
    <property type="entry name" value="TRNA THREONYLCARBAMOYLADENOSINE BIOSYNTHESIS PROTEIN TSAE"/>
    <property type="match status" value="1"/>
</dbReference>
<dbReference type="SUPFAM" id="SSF52540">
    <property type="entry name" value="P-loop containing nucleoside triphosphate hydrolases"/>
    <property type="match status" value="1"/>
</dbReference>
<keyword evidence="5" id="KW-0819">tRNA processing</keyword>
<dbReference type="GO" id="GO:0005524">
    <property type="term" value="F:ATP binding"/>
    <property type="evidence" value="ECO:0007669"/>
    <property type="project" value="UniProtKB-KW"/>
</dbReference>
<dbReference type="NCBIfam" id="TIGR00150">
    <property type="entry name" value="T6A_YjeE"/>
    <property type="match status" value="1"/>
</dbReference>
<evidence type="ECO:0000256" key="3">
    <source>
        <dbReference type="ARBA" id="ARBA00019010"/>
    </source>
</evidence>
<evidence type="ECO:0000256" key="8">
    <source>
        <dbReference type="ARBA" id="ARBA00022840"/>
    </source>
</evidence>
<dbReference type="AlphaFoldDB" id="A0A1F5AYQ2"/>
<keyword evidence="9" id="KW-0460">Magnesium</keyword>
<comment type="caution">
    <text evidence="11">The sequence shown here is derived from an EMBL/GenBank/DDBJ whole genome shotgun (WGS) entry which is preliminary data.</text>
</comment>
<dbReference type="GO" id="GO:0002949">
    <property type="term" value="P:tRNA threonylcarbamoyladenosine modification"/>
    <property type="evidence" value="ECO:0007669"/>
    <property type="project" value="InterPro"/>
</dbReference>
<evidence type="ECO:0000256" key="2">
    <source>
        <dbReference type="ARBA" id="ARBA00007599"/>
    </source>
</evidence>
<dbReference type="Pfam" id="PF02367">
    <property type="entry name" value="TsaE"/>
    <property type="match status" value="1"/>
</dbReference>
<comment type="similarity">
    <text evidence="2">Belongs to the TsaE family.</text>
</comment>
<evidence type="ECO:0000313" key="12">
    <source>
        <dbReference type="Proteomes" id="UP000176639"/>
    </source>
</evidence>
<evidence type="ECO:0000313" key="11">
    <source>
        <dbReference type="EMBL" id="OGD23377.1"/>
    </source>
</evidence>
<evidence type="ECO:0000256" key="9">
    <source>
        <dbReference type="ARBA" id="ARBA00022842"/>
    </source>
</evidence>
<name>A0A1F5AYQ2_9BACT</name>
<organism evidence="11 12">
    <name type="scientific">Candidatus Azambacteria bacterium RBG_16_47_10</name>
    <dbReference type="NCBI Taxonomy" id="1797292"/>
    <lineage>
        <taxon>Bacteria</taxon>
        <taxon>Candidatus Azamiibacteriota</taxon>
    </lineage>
</organism>
<dbReference type="GO" id="GO:0016740">
    <property type="term" value="F:transferase activity"/>
    <property type="evidence" value="ECO:0007669"/>
    <property type="project" value="UniProtKB-KW"/>
</dbReference>
<dbReference type="PANTHER" id="PTHR33540:SF2">
    <property type="entry name" value="TRNA THREONYLCARBAMOYLADENOSINE BIOSYNTHESIS PROTEIN TSAE"/>
    <property type="match status" value="1"/>
</dbReference>
<proteinExistence type="inferred from homology"/>
<keyword evidence="11" id="KW-0808">Transferase</keyword>
<reference evidence="11 12" key="1">
    <citation type="journal article" date="2016" name="Nat. Commun.">
        <title>Thousands of microbial genomes shed light on interconnected biogeochemical processes in an aquifer system.</title>
        <authorList>
            <person name="Anantharaman K."/>
            <person name="Brown C.T."/>
            <person name="Hug L.A."/>
            <person name="Sharon I."/>
            <person name="Castelle C.J."/>
            <person name="Probst A.J."/>
            <person name="Thomas B.C."/>
            <person name="Singh A."/>
            <person name="Wilkins M.J."/>
            <person name="Karaoz U."/>
            <person name="Brodie E.L."/>
            <person name="Williams K.H."/>
            <person name="Hubbard S.S."/>
            <person name="Banfield J.F."/>
        </authorList>
    </citation>
    <scope>NUCLEOTIDE SEQUENCE [LARGE SCALE GENOMIC DNA]</scope>
</reference>
<sequence>MNIIVTKSAEETKIVAKLFAEMLAQEMTAQGAVVVALDGALGAGKTTFAQGFAEGLGVKEKVKSPTFVLMHKHVLKGTSKKSQVKKYKYFYHADCYRLESEKDVSAIGLDEVMQDPENIVLVEWARRIKKAMPKDTIRVKFSYINGQTRKINFN</sequence>
<evidence type="ECO:0000256" key="7">
    <source>
        <dbReference type="ARBA" id="ARBA00022741"/>
    </source>
</evidence>
<dbReference type="GO" id="GO:0046872">
    <property type="term" value="F:metal ion binding"/>
    <property type="evidence" value="ECO:0007669"/>
    <property type="project" value="UniProtKB-KW"/>
</dbReference>
<evidence type="ECO:0000256" key="6">
    <source>
        <dbReference type="ARBA" id="ARBA00022723"/>
    </source>
</evidence>
<evidence type="ECO:0000256" key="5">
    <source>
        <dbReference type="ARBA" id="ARBA00022694"/>
    </source>
</evidence>
<evidence type="ECO:0000256" key="1">
    <source>
        <dbReference type="ARBA" id="ARBA00004496"/>
    </source>
</evidence>
<dbReference type="Gene3D" id="3.40.50.300">
    <property type="entry name" value="P-loop containing nucleotide triphosphate hydrolases"/>
    <property type="match status" value="1"/>
</dbReference>
<dbReference type="EMBL" id="MEYI01000043">
    <property type="protein sequence ID" value="OGD23377.1"/>
    <property type="molecule type" value="Genomic_DNA"/>
</dbReference>
<accession>A0A1F5AYQ2</accession>
<evidence type="ECO:0000256" key="4">
    <source>
        <dbReference type="ARBA" id="ARBA00022490"/>
    </source>
</evidence>
<evidence type="ECO:0000256" key="10">
    <source>
        <dbReference type="ARBA" id="ARBA00032441"/>
    </source>
</evidence>
<dbReference type="GO" id="GO:0005737">
    <property type="term" value="C:cytoplasm"/>
    <property type="evidence" value="ECO:0007669"/>
    <property type="project" value="UniProtKB-SubCell"/>
</dbReference>
<keyword evidence="6" id="KW-0479">Metal-binding</keyword>
<dbReference type="InterPro" id="IPR027417">
    <property type="entry name" value="P-loop_NTPase"/>
</dbReference>
<keyword evidence="7" id="KW-0547">Nucleotide-binding</keyword>
<dbReference type="Proteomes" id="UP000176639">
    <property type="component" value="Unassembled WGS sequence"/>
</dbReference>
<dbReference type="InterPro" id="IPR003442">
    <property type="entry name" value="T6A_TsaE"/>
</dbReference>
<protein>
    <recommendedName>
        <fullName evidence="3">tRNA threonylcarbamoyladenosine biosynthesis protein TsaE</fullName>
    </recommendedName>
    <alternativeName>
        <fullName evidence="10">t(6)A37 threonylcarbamoyladenosine biosynthesis protein TsaE</fullName>
    </alternativeName>
</protein>
<gene>
    <name evidence="11" type="ORF">A2Z10_02255</name>
</gene>
<keyword evidence="8" id="KW-0067">ATP-binding</keyword>
<keyword evidence="4" id="KW-0963">Cytoplasm</keyword>
<comment type="subcellular location">
    <subcellularLocation>
        <location evidence="1">Cytoplasm</location>
    </subcellularLocation>
</comment>